<reference evidence="1" key="1">
    <citation type="submission" date="2018-05" db="EMBL/GenBank/DDBJ databases">
        <authorList>
            <person name="Lanie J.A."/>
            <person name="Ng W.-L."/>
            <person name="Kazmierczak K.M."/>
            <person name="Andrzejewski T.M."/>
            <person name="Davidsen T.M."/>
            <person name="Wayne K.J."/>
            <person name="Tettelin H."/>
            <person name="Glass J.I."/>
            <person name="Rusch D."/>
            <person name="Podicherti R."/>
            <person name="Tsui H.-C.T."/>
            <person name="Winkler M.E."/>
        </authorList>
    </citation>
    <scope>NUCLEOTIDE SEQUENCE</scope>
</reference>
<organism evidence="1">
    <name type="scientific">marine metagenome</name>
    <dbReference type="NCBI Taxonomy" id="408172"/>
    <lineage>
        <taxon>unclassified sequences</taxon>
        <taxon>metagenomes</taxon>
        <taxon>ecological metagenomes</taxon>
    </lineage>
</organism>
<dbReference type="SUPFAM" id="SSF51905">
    <property type="entry name" value="FAD/NAD(P)-binding domain"/>
    <property type="match status" value="1"/>
</dbReference>
<protein>
    <recommendedName>
        <fullName evidence="2">Amine oxidase domain-containing protein</fullName>
    </recommendedName>
</protein>
<sequence length="111" mass="12579">MARAGLSVVVAERNPWVGGGVITREVTLPGFKHDLYGSSHVWIHANEAFNEMKPELEQHGLKYIWAEDQITGHPNHDGPGIVVYKSIEKTVESISNYSIKDAQRYREIYDE</sequence>
<dbReference type="EMBL" id="UINC01133657">
    <property type="protein sequence ID" value="SVD16724.1"/>
    <property type="molecule type" value="Genomic_DNA"/>
</dbReference>
<evidence type="ECO:0000313" key="1">
    <source>
        <dbReference type="EMBL" id="SVD16724.1"/>
    </source>
</evidence>
<dbReference type="Gene3D" id="3.50.50.60">
    <property type="entry name" value="FAD/NAD(P)-binding domain"/>
    <property type="match status" value="1"/>
</dbReference>
<accession>A0A382T3I4</accession>
<dbReference type="PANTHER" id="PTHR10668">
    <property type="entry name" value="PHYTOENE DEHYDROGENASE"/>
    <property type="match status" value="1"/>
</dbReference>
<gene>
    <name evidence="1" type="ORF">METZ01_LOCUS369578</name>
</gene>
<dbReference type="PANTHER" id="PTHR10668:SF103">
    <property type="entry name" value="PYRIDINE NUCLEOTIDE-DISULFIDE OXIDOREDUCTASE DOMAIN-CONTAINING PROTEIN 2"/>
    <property type="match status" value="1"/>
</dbReference>
<feature type="non-terminal residue" evidence="1">
    <location>
        <position position="111"/>
    </location>
</feature>
<dbReference type="AlphaFoldDB" id="A0A382T3I4"/>
<proteinExistence type="predicted"/>
<dbReference type="InterPro" id="IPR036188">
    <property type="entry name" value="FAD/NAD-bd_sf"/>
</dbReference>
<evidence type="ECO:0008006" key="2">
    <source>
        <dbReference type="Google" id="ProtNLM"/>
    </source>
</evidence>
<name>A0A382T3I4_9ZZZZ</name>